<comment type="caution">
    <text evidence="1">The sequence shown here is derived from an EMBL/GenBank/DDBJ whole genome shotgun (WGS) entry which is preliminary data.</text>
</comment>
<name>A0ABD1U9E0_9LAMI</name>
<dbReference type="Proteomes" id="UP001604277">
    <property type="component" value="Unassembled WGS sequence"/>
</dbReference>
<dbReference type="EMBL" id="JBFOLJ010000007">
    <property type="protein sequence ID" value="KAL2521641.1"/>
    <property type="molecule type" value="Genomic_DNA"/>
</dbReference>
<gene>
    <name evidence="1" type="ORF">Fot_25564</name>
</gene>
<organism evidence="1 2">
    <name type="scientific">Forsythia ovata</name>
    <dbReference type="NCBI Taxonomy" id="205694"/>
    <lineage>
        <taxon>Eukaryota</taxon>
        <taxon>Viridiplantae</taxon>
        <taxon>Streptophyta</taxon>
        <taxon>Embryophyta</taxon>
        <taxon>Tracheophyta</taxon>
        <taxon>Spermatophyta</taxon>
        <taxon>Magnoliopsida</taxon>
        <taxon>eudicotyledons</taxon>
        <taxon>Gunneridae</taxon>
        <taxon>Pentapetalae</taxon>
        <taxon>asterids</taxon>
        <taxon>lamiids</taxon>
        <taxon>Lamiales</taxon>
        <taxon>Oleaceae</taxon>
        <taxon>Forsythieae</taxon>
        <taxon>Forsythia</taxon>
    </lineage>
</organism>
<proteinExistence type="predicted"/>
<dbReference type="AlphaFoldDB" id="A0ABD1U9E0"/>
<reference evidence="2" key="1">
    <citation type="submission" date="2024-07" db="EMBL/GenBank/DDBJ databases">
        <title>Two chromosome-level genome assemblies of Korean endemic species Abeliophyllum distichum and Forsythia ovata (Oleaceae).</title>
        <authorList>
            <person name="Jang H."/>
        </authorList>
    </citation>
    <scope>NUCLEOTIDE SEQUENCE [LARGE SCALE GENOMIC DNA]</scope>
</reference>
<protein>
    <submittedName>
        <fullName evidence="1">Uncharacterized protein</fullName>
    </submittedName>
</protein>
<evidence type="ECO:0000313" key="2">
    <source>
        <dbReference type="Proteomes" id="UP001604277"/>
    </source>
</evidence>
<sequence length="128" mass="14346">MVAILKDVRSRDLQGPPVAPPVHVGDHVNHVPCQMNHSLISSPTTKYALRTIICRRFFPINTKSLQIGRRFSTLNADEDLKIYAFFWMKKLNTAVTDSDMGTLFLSANSIAKRSASIVDQKCRNLVGM</sequence>
<evidence type="ECO:0000313" key="1">
    <source>
        <dbReference type="EMBL" id="KAL2521641.1"/>
    </source>
</evidence>
<keyword evidence="2" id="KW-1185">Reference proteome</keyword>
<accession>A0ABD1U9E0</accession>